<sequence length="566" mass="59424">MFEKVVPAAGWLRRYRSEDLAGDVSAGLIVAVMLVPQGMAYAMLAGLPPVVGLYASIVPLFVYALFGSSRQLAVGPVAIVSLLTLTGVSAVAEPGTGEFVALAALLALMVGAIQFGLGLLRAGFVVNFLSHAVVSGFTSAAAIVIGLSQLGQLLGVKLESSFSVPLLLWEAAGRLAEVDPPTLAIGVGSIVALVVSKRVSPRFPAPLLVVAASTLLVYAFGLDERGVSIVGEVPGGLPALALPAIDAGAVVALIPTALTIAFVGFMESIAVAKSIAAREKYEVDANRELVGLGLANVFGSAFSSYPVTGGFSRSAVNYGAGARAPLASVITATLVLLTLVLFTPLFYYLPSAVLAAIVMVAVYGLIDVGELVRLFKVKRADALTLVLTFAVTLLVGIEQGIIAGIVFSLLVFVWRSAQPHTTEVGYLADEDVFRNVSRHPETRTFPGALIVRVDASLYFANTAFLKGWLDDAVSRRPDLRYLILDFSAVNDIDAVALETLEGLATELGSRGIELHFAGMKGPVRDVVARSAWPKELGKNATHLSVKHALDRLDLWRQPSKAPQPTA</sequence>
<feature type="transmembrane region" description="Helical" evidence="5">
    <location>
        <begin position="241"/>
        <end position="265"/>
    </location>
</feature>
<dbReference type="PROSITE" id="PS50801">
    <property type="entry name" value="STAS"/>
    <property type="match status" value="1"/>
</dbReference>
<dbReference type="AlphaFoldDB" id="A0A6G8PW98"/>
<proteinExistence type="predicted"/>
<comment type="subcellular location">
    <subcellularLocation>
        <location evidence="1">Membrane</location>
        <topology evidence="1">Multi-pass membrane protein</topology>
    </subcellularLocation>
</comment>
<dbReference type="PROSITE" id="PS01130">
    <property type="entry name" value="SLC26A"/>
    <property type="match status" value="1"/>
</dbReference>
<evidence type="ECO:0000256" key="3">
    <source>
        <dbReference type="ARBA" id="ARBA00022989"/>
    </source>
</evidence>
<feature type="transmembrane region" description="Helical" evidence="5">
    <location>
        <begin position="203"/>
        <end position="221"/>
    </location>
</feature>
<feature type="transmembrane region" description="Helical" evidence="5">
    <location>
        <begin position="20"/>
        <end position="40"/>
    </location>
</feature>
<evidence type="ECO:0000313" key="7">
    <source>
        <dbReference type="EMBL" id="QIN78427.1"/>
    </source>
</evidence>
<reference evidence="7 8" key="1">
    <citation type="submission" date="2019-10" db="EMBL/GenBank/DDBJ databases">
        <title>Rubrobacter sp nov SCSIO 52915 isolated from a deep-sea sediment in the South China Sea.</title>
        <authorList>
            <person name="Chen R.W."/>
        </authorList>
    </citation>
    <scope>NUCLEOTIDE SEQUENCE [LARGE SCALE GENOMIC DNA]</scope>
    <source>
        <strain evidence="7 8">SCSIO 52915</strain>
    </source>
</reference>
<evidence type="ECO:0000256" key="2">
    <source>
        <dbReference type="ARBA" id="ARBA00022692"/>
    </source>
</evidence>
<feature type="transmembrane region" description="Helical" evidence="5">
    <location>
        <begin position="178"/>
        <end position="196"/>
    </location>
</feature>
<organism evidence="7 8">
    <name type="scientific">Rubrobacter marinus</name>
    <dbReference type="NCBI Taxonomy" id="2653852"/>
    <lineage>
        <taxon>Bacteria</taxon>
        <taxon>Bacillati</taxon>
        <taxon>Actinomycetota</taxon>
        <taxon>Rubrobacteria</taxon>
        <taxon>Rubrobacterales</taxon>
        <taxon>Rubrobacteraceae</taxon>
        <taxon>Rubrobacter</taxon>
    </lineage>
</organism>
<feature type="transmembrane region" description="Helical" evidence="5">
    <location>
        <begin position="384"/>
        <end position="414"/>
    </location>
</feature>
<feature type="transmembrane region" description="Helical" evidence="5">
    <location>
        <begin position="326"/>
        <end position="347"/>
    </location>
</feature>
<feature type="transmembrane region" description="Helical" evidence="5">
    <location>
        <begin position="353"/>
        <end position="372"/>
    </location>
</feature>
<accession>A0A6G8PW98</accession>
<feature type="domain" description="STAS" evidence="6">
    <location>
        <begin position="438"/>
        <end position="552"/>
    </location>
</feature>
<gene>
    <name evidence="7" type="primary">sulP</name>
    <name evidence="7" type="ORF">GBA65_07695</name>
</gene>
<dbReference type="CDD" id="cd07042">
    <property type="entry name" value="STAS_SulP_like_sulfate_transporter"/>
    <property type="match status" value="1"/>
</dbReference>
<dbReference type="GO" id="GO:0008271">
    <property type="term" value="F:secondary active sulfate transmembrane transporter activity"/>
    <property type="evidence" value="ECO:0007669"/>
    <property type="project" value="InterPro"/>
</dbReference>
<dbReference type="InterPro" id="IPR018045">
    <property type="entry name" value="S04_transporter_CS"/>
</dbReference>
<dbReference type="InterPro" id="IPR011547">
    <property type="entry name" value="SLC26A/SulP_dom"/>
</dbReference>
<feature type="transmembrane region" description="Helical" evidence="5">
    <location>
        <begin position="99"/>
        <end position="120"/>
    </location>
</feature>
<name>A0A6G8PW98_9ACTN</name>
<dbReference type="RefSeq" id="WP_166396101.1">
    <property type="nucleotide sequence ID" value="NZ_CP045121.1"/>
</dbReference>
<dbReference type="Pfam" id="PF00916">
    <property type="entry name" value="Sulfate_transp"/>
    <property type="match status" value="1"/>
</dbReference>
<dbReference type="Proteomes" id="UP000502706">
    <property type="component" value="Chromosome"/>
</dbReference>
<dbReference type="SUPFAM" id="SSF52091">
    <property type="entry name" value="SpoIIaa-like"/>
    <property type="match status" value="1"/>
</dbReference>
<dbReference type="Gene3D" id="3.30.750.24">
    <property type="entry name" value="STAS domain"/>
    <property type="match status" value="1"/>
</dbReference>
<feature type="transmembrane region" description="Helical" evidence="5">
    <location>
        <begin position="132"/>
        <end position="158"/>
    </location>
</feature>
<keyword evidence="8" id="KW-1185">Reference proteome</keyword>
<feature type="transmembrane region" description="Helical" evidence="5">
    <location>
        <begin position="46"/>
        <end position="66"/>
    </location>
</feature>
<dbReference type="InterPro" id="IPR002645">
    <property type="entry name" value="STAS_dom"/>
</dbReference>
<dbReference type="PANTHER" id="PTHR11814">
    <property type="entry name" value="SULFATE TRANSPORTER"/>
    <property type="match status" value="1"/>
</dbReference>
<dbReference type="GO" id="GO:0016020">
    <property type="term" value="C:membrane"/>
    <property type="evidence" value="ECO:0007669"/>
    <property type="project" value="UniProtKB-SubCell"/>
</dbReference>
<keyword evidence="4 5" id="KW-0472">Membrane</keyword>
<evidence type="ECO:0000256" key="5">
    <source>
        <dbReference type="SAM" id="Phobius"/>
    </source>
</evidence>
<protein>
    <submittedName>
        <fullName evidence="7">Sulfate permease</fullName>
    </submittedName>
</protein>
<dbReference type="NCBIfam" id="TIGR00815">
    <property type="entry name" value="sulP"/>
    <property type="match status" value="1"/>
</dbReference>
<dbReference type="InterPro" id="IPR036513">
    <property type="entry name" value="STAS_dom_sf"/>
</dbReference>
<dbReference type="Pfam" id="PF01740">
    <property type="entry name" value="STAS"/>
    <property type="match status" value="1"/>
</dbReference>
<dbReference type="InterPro" id="IPR001902">
    <property type="entry name" value="SLC26A/SulP_fam"/>
</dbReference>
<keyword evidence="3 5" id="KW-1133">Transmembrane helix</keyword>
<evidence type="ECO:0000259" key="6">
    <source>
        <dbReference type="PROSITE" id="PS50801"/>
    </source>
</evidence>
<keyword evidence="2 5" id="KW-0812">Transmembrane</keyword>
<dbReference type="KEGG" id="rmar:GBA65_07695"/>
<evidence type="ECO:0000256" key="1">
    <source>
        <dbReference type="ARBA" id="ARBA00004141"/>
    </source>
</evidence>
<dbReference type="EMBL" id="CP045121">
    <property type="protein sequence ID" value="QIN78427.1"/>
    <property type="molecule type" value="Genomic_DNA"/>
</dbReference>
<feature type="transmembrane region" description="Helical" evidence="5">
    <location>
        <begin position="73"/>
        <end position="93"/>
    </location>
</feature>
<evidence type="ECO:0000313" key="8">
    <source>
        <dbReference type="Proteomes" id="UP000502706"/>
    </source>
</evidence>
<evidence type="ECO:0000256" key="4">
    <source>
        <dbReference type="ARBA" id="ARBA00023136"/>
    </source>
</evidence>